<reference evidence="2" key="1">
    <citation type="submission" date="2015-07" db="EMBL/GenBank/DDBJ databases">
        <authorList>
            <consortium name="Consortium for Microbial Forensics and Genomics (microFORGE)"/>
            <person name="Knight B.M."/>
            <person name="Roberts D.P."/>
            <person name="Lin D."/>
            <person name="Hari K."/>
            <person name="Fletcher J."/>
            <person name="Melcher U."/>
            <person name="Blagden T."/>
            <person name="Winegar R.A."/>
        </authorList>
    </citation>
    <scope>NUCLEOTIDE SEQUENCE [LARGE SCALE GENOMIC DNA]</scope>
    <source>
        <strain evidence="2">NRRL B-1447</strain>
    </source>
</reference>
<sequence length="404" mass="44416">MLKTIKSLTPEAGRTDTAGLRGYDADALATCVADSAQPWWRRRACAEALAGRVPERRVTELIARVQDTGDVGEVRIALLKLLADRPELLPWLRHEDRRQDNAYGMAEAVLGARGALGDLTAAGDLATLAFGPWRHRREIGEAGLDRLTARYGAEAVLAELDGARPEHRSTAVRMRHHSGEDITDALADPDPGVAYRAQEFLTDPERLRGYLAGAPTEEAAMWAVYALHRLTDDVAETRRLYEQWGRPRVEVTGLDEEVRAAIVHEYGRGCEERSDPRWRIEALCAEPPPASDPAERLLRATAALTAAGLATKPPVSCGEAHHQGDGTYDVIGYGAVGREVHISTLGPFAADWHEDPAVRRALESAGFRWIDDAVGSIRVTGLGVYYFGSRDPLDVRTLLFYWQD</sequence>
<name>A0A0L8M715_STRVG</name>
<comment type="caution">
    <text evidence="1">The sequence shown here is derived from an EMBL/GenBank/DDBJ whole genome shotgun (WGS) entry which is preliminary data.</text>
</comment>
<dbReference type="PATRIC" id="fig|1961.12.peg.6261"/>
<dbReference type="Proteomes" id="UP000037084">
    <property type="component" value="Unassembled WGS sequence"/>
</dbReference>
<proteinExistence type="predicted"/>
<dbReference type="EMBL" id="LGUV01000354">
    <property type="protein sequence ID" value="KOG46168.1"/>
    <property type="molecule type" value="Genomic_DNA"/>
</dbReference>
<evidence type="ECO:0000313" key="2">
    <source>
        <dbReference type="Proteomes" id="UP000037084"/>
    </source>
</evidence>
<dbReference type="RefSeq" id="WP_053175251.1">
    <property type="nucleotide sequence ID" value="NZ_LGUV01000354.1"/>
</dbReference>
<accession>A0A0L8M715</accession>
<protein>
    <submittedName>
        <fullName evidence="1">Uncharacterized protein</fullName>
    </submittedName>
</protein>
<gene>
    <name evidence="1" type="ORF">ADK75_28120</name>
</gene>
<dbReference type="AlphaFoldDB" id="A0A0L8M715"/>
<evidence type="ECO:0000313" key="1">
    <source>
        <dbReference type="EMBL" id="KOG46168.1"/>
    </source>
</evidence>
<organism evidence="1 2">
    <name type="scientific">Streptomyces virginiae</name>
    <name type="common">Streptomyces cinnamonensis</name>
    <dbReference type="NCBI Taxonomy" id="1961"/>
    <lineage>
        <taxon>Bacteria</taxon>
        <taxon>Bacillati</taxon>
        <taxon>Actinomycetota</taxon>
        <taxon>Actinomycetes</taxon>
        <taxon>Kitasatosporales</taxon>
        <taxon>Streptomycetaceae</taxon>
        <taxon>Streptomyces</taxon>
    </lineage>
</organism>